<sequence length="107" mass="11317">MKQAFPPAATACTGRRRRRHATGATMYPHDMPASSANQAVDKLDSSMVSSSDERKGKILLFATRLVTSLTDFTTTSTSTDSSTTVSVSVLCTVAGIPIAESFRICAA</sequence>
<name>A0A6A4VNX8_AMPAM</name>
<dbReference type="EMBL" id="VIIS01001575">
    <property type="protein sequence ID" value="KAF0296266.1"/>
    <property type="molecule type" value="Genomic_DNA"/>
</dbReference>
<evidence type="ECO:0000256" key="1">
    <source>
        <dbReference type="SAM" id="MobiDB-lite"/>
    </source>
</evidence>
<dbReference type="AlphaFoldDB" id="A0A6A4VNX8"/>
<gene>
    <name evidence="2" type="ORF">FJT64_000123</name>
</gene>
<accession>A0A6A4VNX8</accession>
<protein>
    <submittedName>
        <fullName evidence="2">Uncharacterized protein</fullName>
    </submittedName>
</protein>
<organism evidence="2 3">
    <name type="scientific">Amphibalanus amphitrite</name>
    <name type="common">Striped barnacle</name>
    <name type="synonym">Balanus amphitrite</name>
    <dbReference type="NCBI Taxonomy" id="1232801"/>
    <lineage>
        <taxon>Eukaryota</taxon>
        <taxon>Metazoa</taxon>
        <taxon>Ecdysozoa</taxon>
        <taxon>Arthropoda</taxon>
        <taxon>Crustacea</taxon>
        <taxon>Multicrustacea</taxon>
        <taxon>Cirripedia</taxon>
        <taxon>Thoracica</taxon>
        <taxon>Thoracicalcarea</taxon>
        <taxon>Balanomorpha</taxon>
        <taxon>Balanoidea</taxon>
        <taxon>Balanidae</taxon>
        <taxon>Amphibalaninae</taxon>
        <taxon>Amphibalanus</taxon>
    </lineage>
</organism>
<feature type="region of interest" description="Disordered" evidence="1">
    <location>
        <begin position="1"/>
        <end position="34"/>
    </location>
</feature>
<comment type="caution">
    <text evidence="2">The sequence shown here is derived from an EMBL/GenBank/DDBJ whole genome shotgun (WGS) entry which is preliminary data.</text>
</comment>
<evidence type="ECO:0000313" key="3">
    <source>
        <dbReference type="Proteomes" id="UP000440578"/>
    </source>
</evidence>
<dbReference type="Proteomes" id="UP000440578">
    <property type="component" value="Unassembled WGS sequence"/>
</dbReference>
<proteinExistence type="predicted"/>
<keyword evidence="3" id="KW-1185">Reference proteome</keyword>
<evidence type="ECO:0000313" key="2">
    <source>
        <dbReference type="EMBL" id="KAF0296266.1"/>
    </source>
</evidence>
<reference evidence="2 3" key="1">
    <citation type="submission" date="2019-07" db="EMBL/GenBank/DDBJ databases">
        <title>Draft genome assembly of a fouling barnacle, Amphibalanus amphitrite (Darwin, 1854): The first reference genome for Thecostraca.</title>
        <authorList>
            <person name="Kim W."/>
        </authorList>
    </citation>
    <scope>NUCLEOTIDE SEQUENCE [LARGE SCALE GENOMIC DNA]</scope>
    <source>
        <strain evidence="2">SNU_AA5</strain>
        <tissue evidence="2">Soma without cirri and trophi</tissue>
    </source>
</reference>